<keyword evidence="2" id="KW-1185">Reference proteome</keyword>
<reference evidence="1" key="1">
    <citation type="submission" date="2020-08" db="EMBL/GenBank/DDBJ databases">
        <title>Multicomponent nature underlies the extraordinary mechanical properties of spider dragline silk.</title>
        <authorList>
            <person name="Kono N."/>
            <person name="Nakamura H."/>
            <person name="Mori M."/>
            <person name="Yoshida Y."/>
            <person name="Ohtoshi R."/>
            <person name="Malay A.D."/>
            <person name="Moran D.A.P."/>
            <person name="Tomita M."/>
            <person name="Numata K."/>
            <person name="Arakawa K."/>
        </authorList>
    </citation>
    <scope>NUCLEOTIDE SEQUENCE</scope>
</reference>
<protein>
    <submittedName>
        <fullName evidence="1">Uncharacterized protein</fullName>
    </submittedName>
</protein>
<organism evidence="1 2">
    <name type="scientific">Trichonephila clavipes</name>
    <name type="common">Golden silk orbweaver</name>
    <name type="synonym">Nephila clavipes</name>
    <dbReference type="NCBI Taxonomy" id="2585209"/>
    <lineage>
        <taxon>Eukaryota</taxon>
        <taxon>Metazoa</taxon>
        <taxon>Ecdysozoa</taxon>
        <taxon>Arthropoda</taxon>
        <taxon>Chelicerata</taxon>
        <taxon>Arachnida</taxon>
        <taxon>Araneae</taxon>
        <taxon>Araneomorphae</taxon>
        <taxon>Entelegynae</taxon>
        <taxon>Araneoidea</taxon>
        <taxon>Nephilidae</taxon>
        <taxon>Trichonephila</taxon>
    </lineage>
</organism>
<name>A0A8X6VQS2_TRICX</name>
<evidence type="ECO:0000313" key="2">
    <source>
        <dbReference type="Proteomes" id="UP000887159"/>
    </source>
</evidence>
<dbReference type="Proteomes" id="UP000887159">
    <property type="component" value="Unassembled WGS sequence"/>
</dbReference>
<dbReference type="AlphaFoldDB" id="A0A8X6VQS2"/>
<evidence type="ECO:0000313" key="1">
    <source>
        <dbReference type="EMBL" id="GFY18263.1"/>
    </source>
</evidence>
<accession>A0A8X6VQS2</accession>
<dbReference type="EMBL" id="BMAU01021348">
    <property type="protein sequence ID" value="GFY18263.1"/>
    <property type="molecule type" value="Genomic_DNA"/>
</dbReference>
<comment type="caution">
    <text evidence="1">The sequence shown here is derived from an EMBL/GenBank/DDBJ whole genome shotgun (WGS) entry which is preliminary data.</text>
</comment>
<proteinExistence type="predicted"/>
<sequence length="99" mass="11432">MAKVELDCVFGHVIMKAAVLIDSLDEGKYLLGNKTAALFEEVKEKKEIQVYMVNAVETRSEKKLTEETKQDLNMSEETIPLKVTKIIKNLRTNWMIFRL</sequence>
<gene>
    <name evidence="1" type="primary">AVEN_243688_1</name>
    <name evidence="1" type="ORF">TNCV_2046691</name>
</gene>